<dbReference type="EMBL" id="DVMP01000159">
    <property type="protein sequence ID" value="HIU26613.1"/>
    <property type="molecule type" value="Genomic_DNA"/>
</dbReference>
<evidence type="ECO:0000256" key="5">
    <source>
        <dbReference type="ARBA" id="ARBA00022763"/>
    </source>
</evidence>
<dbReference type="GO" id="GO:0006310">
    <property type="term" value="P:DNA recombination"/>
    <property type="evidence" value="ECO:0007669"/>
    <property type="project" value="InterPro"/>
</dbReference>
<dbReference type="GO" id="GO:0009432">
    <property type="term" value="P:SOS response"/>
    <property type="evidence" value="ECO:0007669"/>
    <property type="project" value="TreeGrafter"/>
</dbReference>
<dbReference type="PIRSF" id="PIRSF003128">
    <property type="entry name" value="RecN"/>
    <property type="match status" value="1"/>
</dbReference>
<sequence length="539" mass="60405">MIRHVRIKNFAIIKDAEIELHDGLNIITGETGSGKSIVIQAVSLALGSRADAGFIRSGCQKATVQMIFDHLDKEYIITREISSSGKNICRVNDDIVTLGQLSRLCGTLADIHGQYDHQSLLNPENHIKMVDLYRKEKISESAEAVASLYEEYSRLSGELSRLDSQAARDRREMDFMAYELKEIDEARLVAGEDETLEEQLRLLQNSEKIYESLAEAYRLSSEAEPSILSSLKNVTQLLSQVSSYSQELSDIYSRADGLYYDLEDICSSLRECRDSAVFSPQELDSCISRLETINHLKAKHGKTVEELLEYRDLLDQRLSSIENADEIRERLEKEKKQCEEKLLKACEALSLERKASAKSLEEKISAELSQLSFNDAKFSISFEKSESFSPQGTDIVEFLISTNRGEPLKPLSRIASGGEMSRIMLAFKKIIGDYDDIPTMIFDEIDSGISGIAASVVGRKLSEIAKSHQIICITHLPQIAAFGDYNYRISKTSDESMTYTTVEPLSEEEKIEEIARLLGGANITETTLRSARELIEASV</sequence>
<evidence type="ECO:0000313" key="12">
    <source>
        <dbReference type="EMBL" id="HIU26613.1"/>
    </source>
</evidence>
<organism evidence="12 13">
    <name type="scientific">Candidatus Allocopromorpha excrementigallinarum</name>
    <dbReference type="NCBI Taxonomy" id="2840742"/>
    <lineage>
        <taxon>Bacteria</taxon>
        <taxon>Bacillati</taxon>
        <taxon>Bacillota</taxon>
        <taxon>Clostridia</taxon>
        <taxon>Eubacteriales</taxon>
        <taxon>Eubacteriaceae</taxon>
        <taxon>Eubacteriaceae incertae sedis</taxon>
        <taxon>Candidatus Allocopromorpha</taxon>
    </lineage>
</organism>
<evidence type="ECO:0000256" key="4">
    <source>
        <dbReference type="ARBA" id="ARBA00022741"/>
    </source>
</evidence>
<evidence type="ECO:0000256" key="10">
    <source>
        <dbReference type="SAM" id="Coils"/>
    </source>
</evidence>
<dbReference type="GO" id="GO:0006281">
    <property type="term" value="P:DNA repair"/>
    <property type="evidence" value="ECO:0007669"/>
    <property type="project" value="UniProtKB-KW"/>
</dbReference>
<evidence type="ECO:0000256" key="3">
    <source>
        <dbReference type="ARBA" id="ARBA00021315"/>
    </source>
</evidence>
<dbReference type="Pfam" id="PF02463">
    <property type="entry name" value="SMC_N"/>
    <property type="match status" value="1"/>
</dbReference>
<protein>
    <recommendedName>
        <fullName evidence="3 9">DNA repair protein RecN</fullName>
    </recommendedName>
    <alternativeName>
        <fullName evidence="8 9">Recombination protein N</fullName>
    </alternativeName>
</protein>
<accession>A0A9D1I3Q9</accession>
<dbReference type="NCBIfam" id="TIGR00634">
    <property type="entry name" value="recN"/>
    <property type="match status" value="1"/>
</dbReference>
<dbReference type="InterPro" id="IPR004604">
    <property type="entry name" value="DNA_recomb/repair_RecN"/>
</dbReference>
<reference evidence="12" key="1">
    <citation type="submission" date="2020-10" db="EMBL/GenBank/DDBJ databases">
        <authorList>
            <person name="Gilroy R."/>
        </authorList>
    </citation>
    <scope>NUCLEOTIDE SEQUENCE</scope>
    <source>
        <strain evidence="12">ChiHcec3-6078</strain>
    </source>
</reference>
<dbReference type="PANTHER" id="PTHR11059:SF0">
    <property type="entry name" value="DNA REPAIR PROTEIN RECN"/>
    <property type="match status" value="1"/>
</dbReference>
<feature type="coiled-coil region" evidence="10">
    <location>
        <begin position="314"/>
        <end position="348"/>
    </location>
</feature>
<evidence type="ECO:0000256" key="2">
    <source>
        <dbReference type="ARBA" id="ARBA00009441"/>
    </source>
</evidence>
<feature type="domain" description="RecF/RecN/SMC N-terminal" evidence="11">
    <location>
        <begin position="1"/>
        <end position="494"/>
    </location>
</feature>
<comment type="function">
    <text evidence="1 9">May be involved in recombinational repair of damaged DNA.</text>
</comment>
<name>A0A9D1I3Q9_9FIRM</name>
<dbReference type="FunFam" id="3.40.50.300:FF:000356">
    <property type="entry name" value="DNA repair protein RecN"/>
    <property type="match status" value="1"/>
</dbReference>
<dbReference type="InterPro" id="IPR003395">
    <property type="entry name" value="RecF/RecN/SMC_N"/>
</dbReference>
<dbReference type="SUPFAM" id="SSF52540">
    <property type="entry name" value="P-loop containing nucleoside triphosphate hydrolases"/>
    <property type="match status" value="1"/>
</dbReference>
<keyword evidence="4" id="KW-0547">Nucleotide-binding</keyword>
<dbReference type="CDD" id="cd03241">
    <property type="entry name" value="ABC_RecN"/>
    <property type="match status" value="2"/>
</dbReference>
<evidence type="ECO:0000256" key="7">
    <source>
        <dbReference type="ARBA" id="ARBA00023204"/>
    </source>
</evidence>
<dbReference type="GO" id="GO:0043590">
    <property type="term" value="C:bacterial nucleoid"/>
    <property type="evidence" value="ECO:0007669"/>
    <property type="project" value="TreeGrafter"/>
</dbReference>
<evidence type="ECO:0000256" key="8">
    <source>
        <dbReference type="ARBA" id="ARBA00033408"/>
    </source>
</evidence>
<keyword evidence="6" id="KW-0067">ATP-binding</keyword>
<keyword evidence="7 9" id="KW-0234">DNA repair</keyword>
<proteinExistence type="inferred from homology"/>
<keyword evidence="10" id="KW-0175">Coiled coil</keyword>
<dbReference type="GO" id="GO:0005524">
    <property type="term" value="F:ATP binding"/>
    <property type="evidence" value="ECO:0007669"/>
    <property type="project" value="UniProtKB-KW"/>
</dbReference>
<evidence type="ECO:0000256" key="6">
    <source>
        <dbReference type="ARBA" id="ARBA00022840"/>
    </source>
</evidence>
<keyword evidence="5 9" id="KW-0227">DNA damage</keyword>
<dbReference type="Proteomes" id="UP000824090">
    <property type="component" value="Unassembled WGS sequence"/>
</dbReference>
<dbReference type="Gene3D" id="3.40.50.300">
    <property type="entry name" value="P-loop containing nucleotide triphosphate hydrolases"/>
    <property type="match status" value="2"/>
</dbReference>
<evidence type="ECO:0000313" key="13">
    <source>
        <dbReference type="Proteomes" id="UP000824090"/>
    </source>
</evidence>
<evidence type="ECO:0000256" key="9">
    <source>
        <dbReference type="PIRNR" id="PIRNR003128"/>
    </source>
</evidence>
<comment type="caution">
    <text evidence="12">The sequence shown here is derived from an EMBL/GenBank/DDBJ whole genome shotgun (WGS) entry which is preliminary data.</text>
</comment>
<dbReference type="InterPro" id="IPR027417">
    <property type="entry name" value="P-loop_NTPase"/>
</dbReference>
<evidence type="ECO:0000259" key="11">
    <source>
        <dbReference type="Pfam" id="PF02463"/>
    </source>
</evidence>
<gene>
    <name evidence="12" type="primary">recN</name>
    <name evidence="12" type="ORF">IAC50_08995</name>
</gene>
<dbReference type="AlphaFoldDB" id="A0A9D1I3Q9"/>
<dbReference type="PANTHER" id="PTHR11059">
    <property type="entry name" value="DNA REPAIR PROTEIN RECN"/>
    <property type="match status" value="1"/>
</dbReference>
<comment type="similarity">
    <text evidence="2 9">Belongs to the RecN family.</text>
</comment>
<reference evidence="12" key="2">
    <citation type="journal article" date="2021" name="PeerJ">
        <title>Extensive microbial diversity within the chicken gut microbiome revealed by metagenomics and culture.</title>
        <authorList>
            <person name="Gilroy R."/>
            <person name="Ravi A."/>
            <person name="Getino M."/>
            <person name="Pursley I."/>
            <person name="Horton D.L."/>
            <person name="Alikhan N.F."/>
            <person name="Baker D."/>
            <person name="Gharbi K."/>
            <person name="Hall N."/>
            <person name="Watson M."/>
            <person name="Adriaenssens E.M."/>
            <person name="Foster-Nyarko E."/>
            <person name="Jarju S."/>
            <person name="Secka A."/>
            <person name="Antonio M."/>
            <person name="Oren A."/>
            <person name="Chaudhuri R.R."/>
            <person name="La Ragione R."/>
            <person name="Hildebrand F."/>
            <person name="Pallen M.J."/>
        </authorList>
    </citation>
    <scope>NUCLEOTIDE SEQUENCE</scope>
    <source>
        <strain evidence="12">ChiHcec3-6078</strain>
    </source>
</reference>
<evidence type="ECO:0000256" key="1">
    <source>
        <dbReference type="ARBA" id="ARBA00003618"/>
    </source>
</evidence>